<dbReference type="AlphaFoldDB" id="A0A8T1WCB0"/>
<evidence type="ECO:0008006" key="4">
    <source>
        <dbReference type="Google" id="ProtNLM"/>
    </source>
</evidence>
<name>A0A8T1WCB0_9STRA</name>
<evidence type="ECO:0000313" key="3">
    <source>
        <dbReference type="Proteomes" id="UP000694044"/>
    </source>
</evidence>
<protein>
    <recommendedName>
        <fullName evidence="4">RxLR effector protein</fullName>
    </recommendedName>
</protein>
<gene>
    <name evidence="2" type="ORF">PHYPSEUDO_006359</name>
</gene>
<dbReference type="OrthoDB" id="100900at2759"/>
<comment type="caution">
    <text evidence="2">The sequence shown here is derived from an EMBL/GenBank/DDBJ whole genome shotgun (WGS) entry which is preliminary data.</text>
</comment>
<keyword evidence="3" id="KW-1185">Reference proteome</keyword>
<feature type="chain" id="PRO_5035756672" description="RxLR effector protein" evidence="1">
    <location>
        <begin position="23"/>
        <end position="106"/>
    </location>
</feature>
<sequence>MKATLILTLLTCVVLAMAPTYAEHQLRAEGSTTPTPLDAFKAEIAKFEKKPASRELRSDENGKEVVKKFVDAIEELKKNGRARRMEEDGTDYHVDSLVGQVNGRNY</sequence>
<reference evidence="2" key="1">
    <citation type="submission" date="2021-02" db="EMBL/GenBank/DDBJ databases">
        <authorList>
            <person name="Palmer J.M."/>
        </authorList>
    </citation>
    <scope>NUCLEOTIDE SEQUENCE</scope>
    <source>
        <strain evidence="2">SCRP734</strain>
    </source>
</reference>
<dbReference type="EMBL" id="JAGDFM010000026">
    <property type="protein sequence ID" value="KAG7390875.1"/>
    <property type="molecule type" value="Genomic_DNA"/>
</dbReference>
<keyword evidence="1" id="KW-0732">Signal</keyword>
<evidence type="ECO:0000313" key="2">
    <source>
        <dbReference type="EMBL" id="KAG7390875.1"/>
    </source>
</evidence>
<organism evidence="2 3">
    <name type="scientific">Phytophthora pseudosyringae</name>
    <dbReference type="NCBI Taxonomy" id="221518"/>
    <lineage>
        <taxon>Eukaryota</taxon>
        <taxon>Sar</taxon>
        <taxon>Stramenopiles</taxon>
        <taxon>Oomycota</taxon>
        <taxon>Peronosporomycetes</taxon>
        <taxon>Peronosporales</taxon>
        <taxon>Peronosporaceae</taxon>
        <taxon>Phytophthora</taxon>
    </lineage>
</organism>
<evidence type="ECO:0000256" key="1">
    <source>
        <dbReference type="SAM" id="SignalP"/>
    </source>
</evidence>
<accession>A0A8T1WCB0</accession>
<feature type="signal peptide" evidence="1">
    <location>
        <begin position="1"/>
        <end position="22"/>
    </location>
</feature>
<dbReference type="Proteomes" id="UP000694044">
    <property type="component" value="Unassembled WGS sequence"/>
</dbReference>
<proteinExistence type="predicted"/>